<name>A0ABY2QG29_9SPHN</name>
<reference evidence="7 8" key="1">
    <citation type="submission" date="2019-04" db="EMBL/GenBank/DDBJ databases">
        <title>Microbes associate with the intestines of laboratory mice.</title>
        <authorList>
            <person name="Navarre W."/>
            <person name="Wong E."/>
            <person name="Huang K.C."/>
            <person name="Tropini C."/>
            <person name="Ng K."/>
            <person name="Yu B."/>
        </authorList>
    </citation>
    <scope>NUCLEOTIDE SEQUENCE [LARGE SCALE GENOMIC DNA]</scope>
    <source>
        <strain evidence="7 8">NM83_B4-11</strain>
    </source>
</reference>
<dbReference type="InterPro" id="IPR012336">
    <property type="entry name" value="Thioredoxin-like_fold"/>
</dbReference>
<dbReference type="PROSITE" id="PS51352">
    <property type="entry name" value="THIOREDOXIN_2"/>
    <property type="match status" value="1"/>
</dbReference>
<dbReference type="Gene3D" id="3.40.30.10">
    <property type="entry name" value="Glutaredoxin"/>
    <property type="match status" value="1"/>
</dbReference>
<comment type="similarity">
    <text evidence="5">Belongs to the nucleoredoxin family.</text>
</comment>
<dbReference type="PANTHER" id="PTHR13871">
    <property type="entry name" value="THIOREDOXIN"/>
    <property type="match status" value="1"/>
</dbReference>
<sequence>MSMARACRAPSSYGSMRASRLLLPLLAWLVIGAGPDEPAPALAPSAGSAFERLDRGRVTRATVPAGTRMLAVYYGASWCGPCRAFVPELIAAYPRLRARGIEMLFVGDDASCAATLDYARTSRMPWLLLPCDRARHAVLRRLGGKALPGIVVLDRTGSPVANSWQADGNSMPRATLRRLLGSAPADR</sequence>
<keyword evidence="3" id="KW-0560">Oxidoreductase</keyword>
<dbReference type="InterPro" id="IPR052259">
    <property type="entry name" value="Nucleoredoxin-like"/>
</dbReference>
<accession>A0ABY2QG29</accession>
<keyword evidence="4" id="KW-0520">NAD</keyword>
<keyword evidence="8" id="KW-1185">Reference proteome</keyword>
<gene>
    <name evidence="7" type="ORF">E5988_13295</name>
</gene>
<dbReference type="EMBL" id="SSTI01000009">
    <property type="protein sequence ID" value="THG39206.1"/>
    <property type="molecule type" value="Genomic_DNA"/>
</dbReference>
<evidence type="ECO:0000313" key="7">
    <source>
        <dbReference type="EMBL" id="THG39206.1"/>
    </source>
</evidence>
<evidence type="ECO:0000313" key="8">
    <source>
        <dbReference type="Proteomes" id="UP000308038"/>
    </source>
</evidence>
<evidence type="ECO:0000259" key="6">
    <source>
        <dbReference type="PROSITE" id="PS51352"/>
    </source>
</evidence>
<evidence type="ECO:0000256" key="3">
    <source>
        <dbReference type="ARBA" id="ARBA00023002"/>
    </source>
</evidence>
<comment type="function">
    <text evidence="1">May be required for disulfide bond formation in some proteins.</text>
</comment>
<dbReference type="SUPFAM" id="SSF52833">
    <property type="entry name" value="Thioredoxin-like"/>
    <property type="match status" value="1"/>
</dbReference>
<evidence type="ECO:0000256" key="5">
    <source>
        <dbReference type="ARBA" id="ARBA00025782"/>
    </source>
</evidence>
<organism evidence="7 8">
    <name type="scientific">Sphingomonas olei</name>
    <dbReference type="NCBI Taxonomy" id="1886787"/>
    <lineage>
        <taxon>Bacteria</taxon>
        <taxon>Pseudomonadati</taxon>
        <taxon>Pseudomonadota</taxon>
        <taxon>Alphaproteobacteria</taxon>
        <taxon>Sphingomonadales</taxon>
        <taxon>Sphingomonadaceae</taxon>
        <taxon>Sphingomonas</taxon>
    </lineage>
</organism>
<keyword evidence="2" id="KW-0677">Repeat</keyword>
<proteinExistence type="inferred from homology"/>
<dbReference type="InterPro" id="IPR036249">
    <property type="entry name" value="Thioredoxin-like_sf"/>
</dbReference>
<feature type="domain" description="Thioredoxin" evidence="6">
    <location>
        <begin position="31"/>
        <end position="185"/>
    </location>
</feature>
<dbReference type="InterPro" id="IPR013766">
    <property type="entry name" value="Thioredoxin_domain"/>
</dbReference>
<evidence type="ECO:0000256" key="4">
    <source>
        <dbReference type="ARBA" id="ARBA00023027"/>
    </source>
</evidence>
<evidence type="ECO:0000256" key="1">
    <source>
        <dbReference type="ARBA" id="ARBA00003565"/>
    </source>
</evidence>
<dbReference type="PANTHER" id="PTHR13871:SF96">
    <property type="entry name" value="THIOREDOXIN DOMAIN-CONTAINING PROTEIN"/>
    <property type="match status" value="1"/>
</dbReference>
<evidence type="ECO:0000256" key="2">
    <source>
        <dbReference type="ARBA" id="ARBA00022737"/>
    </source>
</evidence>
<comment type="caution">
    <text evidence="7">The sequence shown here is derived from an EMBL/GenBank/DDBJ whole genome shotgun (WGS) entry which is preliminary data.</text>
</comment>
<protein>
    <submittedName>
        <fullName evidence="7">Redoxin domain-containing protein</fullName>
    </submittedName>
</protein>
<dbReference type="Pfam" id="PF13905">
    <property type="entry name" value="Thioredoxin_8"/>
    <property type="match status" value="1"/>
</dbReference>
<dbReference type="Proteomes" id="UP000308038">
    <property type="component" value="Unassembled WGS sequence"/>
</dbReference>